<feature type="coiled-coil region" evidence="13">
    <location>
        <begin position="32"/>
        <end position="59"/>
    </location>
</feature>
<evidence type="ECO:0000256" key="4">
    <source>
        <dbReference type="ARBA" id="ARBA00022618"/>
    </source>
</evidence>
<dbReference type="Pfam" id="PF06295">
    <property type="entry name" value="ZapG-like"/>
    <property type="match status" value="1"/>
</dbReference>
<dbReference type="EMBL" id="CP003380">
    <property type="protein sequence ID" value="AFJ02282.1"/>
    <property type="molecule type" value="Genomic_DNA"/>
</dbReference>
<evidence type="ECO:0000256" key="13">
    <source>
        <dbReference type="SAM" id="Coils"/>
    </source>
</evidence>
<feature type="region of interest" description="Disordered" evidence="14">
    <location>
        <begin position="104"/>
        <end position="141"/>
    </location>
</feature>
<evidence type="ECO:0000256" key="3">
    <source>
        <dbReference type="ARBA" id="ARBA00022519"/>
    </source>
</evidence>
<evidence type="ECO:0000256" key="15">
    <source>
        <dbReference type="SAM" id="Phobius"/>
    </source>
</evidence>
<dbReference type="Proteomes" id="UP000009145">
    <property type="component" value="Chromosome"/>
</dbReference>
<evidence type="ECO:0000256" key="9">
    <source>
        <dbReference type="ARBA" id="ARBA00023306"/>
    </source>
</evidence>
<comment type="similarity">
    <text evidence="10">Belongs to the ZapG family.</text>
</comment>
<evidence type="ECO:0000256" key="8">
    <source>
        <dbReference type="ARBA" id="ARBA00023136"/>
    </source>
</evidence>
<dbReference type="GO" id="GO:0008360">
    <property type="term" value="P:regulation of cell shape"/>
    <property type="evidence" value="ECO:0007669"/>
    <property type="project" value="UniProtKB-KW"/>
</dbReference>
<keyword evidence="17" id="KW-1185">Reference proteome</keyword>
<keyword evidence="9" id="KW-0131">Cell cycle</keyword>
<feature type="transmembrane region" description="Helical" evidence="15">
    <location>
        <begin position="6"/>
        <end position="24"/>
    </location>
</feature>
<dbReference type="GO" id="GO:0005886">
    <property type="term" value="C:plasma membrane"/>
    <property type="evidence" value="ECO:0007669"/>
    <property type="project" value="UniProtKB-SubCell"/>
</dbReference>
<name>I1YH89_METFJ</name>
<protein>
    <recommendedName>
        <fullName evidence="11">Z-ring associated protein G</fullName>
    </recommendedName>
    <alternativeName>
        <fullName evidence="12">Cell division protein ZapG</fullName>
    </alternativeName>
</protein>
<keyword evidence="4" id="KW-0132">Cell division</keyword>
<gene>
    <name evidence="16" type="ordered locus">Q7C_1127</name>
</gene>
<dbReference type="eggNOG" id="COG3105">
    <property type="taxonomic scope" value="Bacteria"/>
</dbReference>
<organism evidence="16 17">
    <name type="scientific">Methylophaga frappieri (strain ATCC BAA-2434 / DSM 25690 / JAM7)</name>
    <dbReference type="NCBI Taxonomy" id="754477"/>
    <lineage>
        <taxon>Bacteria</taxon>
        <taxon>Pseudomonadati</taxon>
        <taxon>Pseudomonadota</taxon>
        <taxon>Gammaproteobacteria</taxon>
        <taxon>Thiotrichales</taxon>
        <taxon>Piscirickettsiaceae</taxon>
        <taxon>Methylophaga</taxon>
    </lineage>
</organism>
<dbReference type="AlphaFoldDB" id="I1YH89"/>
<keyword evidence="6" id="KW-0133">Cell shape</keyword>
<dbReference type="InterPro" id="IPR009386">
    <property type="entry name" value="ZapG-like"/>
</dbReference>
<dbReference type="STRING" id="754477.Q7C_1127"/>
<dbReference type="HOGENOM" id="CLU_151888_0_0_6"/>
<dbReference type="KEGG" id="mec:Q7C_1127"/>
<evidence type="ECO:0000313" key="16">
    <source>
        <dbReference type="EMBL" id="AFJ02282.1"/>
    </source>
</evidence>
<evidence type="ECO:0000256" key="2">
    <source>
        <dbReference type="ARBA" id="ARBA00022475"/>
    </source>
</evidence>
<accession>I1YH89</accession>
<dbReference type="RefSeq" id="WP_014703702.1">
    <property type="nucleotide sequence ID" value="NC_017856.1"/>
</dbReference>
<keyword evidence="2" id="KW-1003">Cell membrane</keyword>
<proteinExistence type="inferred from homology"/>
<evidence type="ECO:0000313" key="17">
    <source>
        <dbReference type="Proteomes" id="UP000009145"/>
    </source>
</evidence>
<keyword evidence="5 15" id="KW-0812">Transmembrane</keyword>
<dbReference type="GO" id="GO:0051301">
    <property type="term" value="P:cell division"/>
    <property type="evidence" value="ECO:0007669"/>
    <property type="project" value="UniProtKB-KW"/>
</dbReference>
<evidence type="ECO:0000256" key="11">
    <source>
        <dbReference type="ARBA" id="ARBA00035703"/>
    </source>
</evidence>
<evidence type="ECO:0000256" key="6">
    <source>
        <dbReference type="ARBA" id="ARBA00022960"/>
    </source>
</evidence>
<dbReference type="PATRIC" id="fig|754477.3.peg.1107"/>
<sequence length="141" mass="15452" precursor="true">MSAIEITAVVIALILVGIISFFAGRRMNIDTRDLVRQLNEEHEQQLSKKQAELDAYRDKVHAHFDKTAGLFVNMAGSYKDLFDHLSAGYDQLGELGIDKKLPDRAGALLDGPEADAQPTQTQSGMPEYKNMNATAGGSKDD</sequence>
<reference evidence="16 17" key="1">
    <citation type="journal article" date="2012" name="J. Bacteriol.">
        <title>Complete genome sequences of Methylophaga sp. strain JAM1 and Methylophaga sp. strain JAM7.</title>
        <authorList>
            <person name="Villeneuve C."/>
            <person name="Martineau C."/>
            <person name="Mauffrey F."/>
            <person name="Villemur R."/>
        </authorList>
    </citation>
    <scope>NUCLEOTIDE SEQUENCE [LARGE SCALE GENOMIC DNA]</scope>
    <source>
        <strain evidence="16 17">JAM7</strain>
    </source>
</reference>
<dbReference type="OrthoDB" id="8527774at2"/>
<evidence type="ECO:0000256" key="7">
    <source>
        <dbReference type="ARBA" id="ARBA00022989"/>
    </source>
</evidence>
<evidence type="ECO:0000256" key="1">
    <source>
        <dbReference type="ARBA" id="ARBA00004377"/>
    </source>
</evidence>
<evidence type="ECO:0000256" key="14">
    <source>
        <dbReference type="SAM" id="MobiDB-lite"/>
    </source>
</evidence>
<evidence type="ECO:0000256" key="12">
    <source>
        <dbReference type="ARBA" id="ARBA00035727"/>
    </source>
</evidence>
<keyword evidence="8 15" id="KW-0472">Membrane</keyword>
<keyword evidence="13" id="KW-0175">Coiled coil</keyword>
<evidence type="ECO:0000256" key="5">
    <source>
        <dbReference type="ARBA" id="ARBA00022692"/>
    </source>
</evidence>
<dbReference type="PANTHER" id="PTHR39579">
    <property type="entry name" value="INNER MEMBRANE PROTEIN YHCB"/>
    <property type="match status" value="1"/>
</dbReference>
<comment type="subcellular location">
    <subcellularLocation>
        <location evidence="1">Cell inner membrane</location>
        <topology evidence="1">Single-pass membrane protein</topology>
    </subcellularLocation>
</comment>
<dbReference type="PANTHER" id="PTHR39579:SF1">
    <property type="entry name" value="INNER MEMBRANE PROTEIN YHCB"/>
    <property type="match status" value="1"/>
</dbReference>
<evidence type="ECO:0000256" key="10">
    <source>
        <dbReference type="ARBA" id="ARBA00035657"/>
    </source>
</evidence>
<keyword evidence="3" id="KW-0997">Cell inner membrane</keyword>
<keyword evidence="7 15" id="KW-1133">Transmembrane helix</keyword>